<gene>
    <name evidence="2" type="ORF">LCGC14_0428580</name>
</gene>
<dbReference type="EMBL" id="LAZR01000399">
    <property type="protein sequence ID" value="KKN70703.1"/>
    <property type="molecule type" value="Genomic_DNA"/>
</dbReference>
<protein>
    <submittedName>
        <fullName evidence="2">Uncharacterized protein</fullName>
    </submittedName>
</protein>
<sequence>MKRNHIATPKDFHSFWPILFWYKCKSCVFEFRREPGWAKVVSVGFLLSGPGGALMKLPTIYLCATCAPDVKSASEKFLEIENGNNRKPPTTANEINTGETGK</sequence>
<evidence type="ECO:0000313" key="2">
    <source>
        <dbReference type="EMBL" id="KKN70703.1"/>
    </source>
</evidence>
<evidence type="ECO:0000256" key="1">
    <source>
        <dbReference type="SAM" id="MobiDB-lite"/>
    </source>
</evidence>
<comment type="caution">
    <text evidence="2">The sequence shown here is derived from an EMBL/GenBank/DDBJ whole genome shotgun (WGS) entry which is preliminary data.</text>
</comment>
<organism evidence="2">
    <name type="scientific">marine sediment metagenome</name>
    <dbReference type="NCBI Taxonomy" id="412755"/>
    <lineage>
        <taxon>unclassified sequences</taxon>
        <taxon>metagenomes</taxon>
        <taxon>ecological metagenomes</taxon>
    </lineage>
</organism>
<proteinExistence type="predicted"/>
<feature type="region of interest" description="Disordered" evidence="1">
    <location>
        <begin position="81"/>
        <end position="102"/>
    </location>
</feature>
<name>A0A0F9VYA2_9ZZZZ</name>
<dbReference type="AlphaFoldDB" id="A0A0F9VYA2"/>
<accession>A0A0F9VYA2</accession>
<reference evidence="2" key="1">
    <citation type="journal article" date="2015" name="Nature">
        <title>Complex archaea that bridge the gap between prokaryotes and eukaryotes.</title>
        <authorList>
            <person name="Spang A."/>
            <person name="Saw J.H."/>
            <person name="Jorgensen S.L."/>
            <person name="Zaremba-Niedzwiedzka K."/>
            <person name="Martijn J."/>
            <person name="Lind A.E."/>
            <person name="van Eijk R."/>
            <person name="Schleper C."/>
            <person name="Guy L."/>
            <person name="Ettema T.J."/>
        </authorList>
    </citation>
    <scope>NUCLEOTIDE SEQUENCE</scope>
</reference>
<feature type="compositionally biased region" description="Polar residues" evidence="1">
    <location>
        <begin position="82"/>
        <end position="102"/>
    </location>
</feature>